<protein>
    <submittedName>
        <fullName evidence="4">Uncharacterized protein conserved in bacteria</fullName>
    </submittedName>
</protein>
<gene>
    <name evidence="4" type="ORF">ERS852551_02972</name>
</gene>
<dbReference type="SUPFAM" id="SSF51445">
    <property type="entry name" value="(Trans)glycosidases"/>
    <property type="match status" value="1"/>
</dbReference>
<dbReference type="InterPro" id="IPR003790">
    <property type="entry name" value="GHL10"/>
</dbReference>
<evidence type="ECO:0000313" key="4">
    <source>
        <dbReference type="EMBL" id="CUQ06290.1"/>
    </source>
</evidence>
<reference evidence="4 5" key="1">
    <citation type="submission" date="2015-09" db="EMBL/GenBank/DDBJ databases">
        <authorList>
            <consortium name="Pathogen Informatics"/>
        </authorList>
    </citation>
    <scope>NUCLEOTIDE SEQUENCE [LARGE SCALE GENOMIC DNA]</scope>
    <source>
        <strain evidence="4 5">2789STDY5834939</strain>
    </source>
</reference>
<dbReference type="PANTHER" id="PTHR43405:SF1">
    <property type="entry name" value="GLYCOSYL HYDROLASE DIGH"/>
    <property type="match status" value="1"/>
</dbReference>
<dbReference type="EMBL" id="CZBE01000023">
    <property type="protein sequence ID" value="CUQ06290.1"/>
    <property type="molecule type" value="Genomic_DNA"/>
</dbReference>
<keyword evidence="1 2" id="KW-0732">Signal</keyword>
<feature type="domain" description="Glycosyl hydrolase-like 10" evidence="3">
    <location>
        <begin position="74"/>
        <end position="367"/>
    </location>
</feature>
<dbReference type="InterPro" id="IPR017853">
    <property type="entry name" value="GH"/>
</dbReference>
<dbReference type="Proteomes" id="UP000095765">
    <property type="component" value="Unassembled WGS sequence"/>
</dbReference>
<name>A0A174TG20_9FIRM</name>
<evidence type="ECO:0000313" key="5">
    <source>
        <dbReference type="Proteomes" id="UP000095765"/>
    </source>
</evidence>
<dbReference type="RefSeq" id="WP_055245800.1">
    <property type="nucleotide sequence ID" value="NZ_CABIWA010000017.1"/>
</dbReference>
<feature type="chain" id="PRO_5038617885" evidence="2">
    <location>
        <begin position="25"/>
        <end position="429"/>
    </location>
</feature>
<dbReference type="PANTHER" id="PTHR43405">
    <property type="entry name" value="GLYCOSYL HYDROLASE DIGH"/>
    <property type="match status" value="1"/>
</dbReference>
<organism evidence="4 5">
    <name type="scientific">Anaerotruncus colihominis</name>
    <dbReference type="NCBI Taxonomy" id="169435"/>
    <lineage>
        <taxon>Bacteria</taxon>
        <taxon>Bacillati</taxon>
        <taxon>Bacillota</taxon>
        <taxon>Clostridia</taxon>
        <taxon>Eubacteriales</taxon>
        <taxon>Oscillospiraceae</taxon>
        <taxon>Anaerotruncus</taxon>
    </lineage>
</organism>
<dbReference type="InterPro" id="IPR052177">
    <property type="entry name" value="Divisome_Glycosyl_Hydrolase"/>
</dbReference>
<dbReference type="Gene3D" id="3.20.20.80">
    <property type="entry name" value="Glycosidases"/>
    <property type="match status" value="1"/>
</dbReference>
<sequence length="429" mass="47492">MKKVLSVILSVLMLAVAGCGQIAAGASSGGEETPVTLNRPEHTSVYGVEAPDSRDRQALGGAHTAVLSSSVDGEVRGVWISYLTLEPMIKGKTQAQFVKNIGDAFDQAADFGFNTVFVHARPFGDALYKSEYFPWSRYLTGEEGRDPGYDPLELMVSLAHERGLRIEAWINPYRVRLDDKPMSADNQAKKWLASGNDGALAWNGGVYYNPGSAAARELIVNGVREIVENYDVDGIHFDDYFYPTTDLTFDAATYQASGSSLTQADWRRENVNKLVHDVYAAVKEANPDCLFGISPQGNVDINYNGQFADVRTWVSEPGYVDYICPQIYYGYRNGTAPYAETVALWDSMIKVDTIKLYVGIAAYKVGTVDTWAGEGKNEWIDTTDILARMVKTARKAEHYGGIVIYSYESLFGDVSEQMKIERNNLKKVF</sequence>
<feature type="signal peptide" evidence="2">
    <location>
        <begin position="1"/>
        <end position="24"/>
    </location>
</feature>
<evidence type="ECO:0000256" key="2">
    <source>
        <dbReference type="SAM" id="SignalP"/>
    </source>
</evidence>
<proteinExistence type="predicted"/>
<dbReference type="OrthoDB" id="43070at2"/>
<dbReference type="PROSITE" id="PS51257">
    <property type="entry name" value="PROKAR_LIPOPROTEIN"/>
    <property type="match status" value="1"/>
</dbReference>
<evidence type="ECO:0000256" key="1">
    <source>
        <dbReference type="ARBA" id="ARBA00022729"/>
    </source>
</evidence>
<evidence type="ECO:0000259" key="3">
    <source>
        <dbReference type="Pfam" id="PF02638"/>
    </source>
</evidence>
<dbReference type="AlphaFoldDB" id="A0A174TG20"/>
<accession>A0A174TG20</accession>
<dbReference type="Pfam" id="PF02638">
    <property type="entry name" value="GHL10"/>
    <property type="match status" value="1"/>
</dbReference>